<dbReference type="GO" id="GO:0043590">
    <property type="term" value="C:bacterial nucleoid"/>
    <property type="evidence" value="ECO:0007669"/>
    <property type="project" value="UniProtKB-UniRule"/>
</dbReference>
<dbReference type="PANTHER" id="PTHR33449">
    <property type="entry name" value="NUCLEOID-ASSOCIATED PROTEIN YBAB"/>
    <property type="match status" value="1"/>
</dbReference>
<gene>
    <name evidence="4" type="ORF">PXC00_03670</name>
</gene>
<accession>A0AA97DA03</accession>
<dbReference type="NCBIfam" id="TIGR00103">
    <property type="entry name" value="DNA_YbaB_EbfC"/>
    <property type="match status" value="1"/>
</dbReference>
<evidence type="ECO:0000313" key="4">
    <source>
        <dbReference type="EMBL" id="WOC32989.1"/>
    </source>
</evidence>
<dbReference type="HAMAP" id="MF_00274">
    <property type="entry name" value="DNA_YbaB_EbfC"/>
    <property type="match status" value="1"/>
</dbReference>
<keyword evidence="5" id="KW-1185">Reference proteome</keyword>
<dbReference type="GO" id="GO:0003677">
    <property type="term" value="F:DNA binding"/>
    <property type="evidence" value="ECO:0007669"/>
    <property type="project" value="UniProtKB-UniRule"/>
</dbReference>
<feature type="compositionally biased region" description="Polar residues" evidence="3">
    <location>
        <begin position="9"/>
        <end position="21"/>
    </location>
</feature>
<proteinExistence type="inferred from homology"/>
<comment type="subunit">
    <text evidence="2">Homodimer.</text>
</comment>
<dbReference type="PANTHER" id="PTHR33449:SF1">
    <property type="entry name" value="NUCLEOID-ASSOCIATED PROTEIN YBAB"/>
    <property type="match status" value="1"/>
</dbReference>
<dbReference type="AlphaFoldDB" id="A0AA97DA03"/>
<keyword evidence="2" id="KW-0963">Cytoplasm</keyword>
<dbReference type="KEGG" id="carl:PXC00_03670"/>
<evidence type="ECO:0000256" key="2">
    <source>
        <dbReference type="HAMAP-Rule" id="MF_00274"/>
    </source>
</evidence>
<dbReference type="Pfam" id="PF02575">
    <property type="entry name" value="YbaB_DNA_bd"/>
    <property type="match status" value="1"/>
</dbReference>
<dbReference type="GO" id="GO:0005829">
    <property type="term" value="C:cytosol"/>
    <property type="evidence" value="ECO:0007669"/>
    <property type="project" value="TreeGrafter"/>
</dbReference>
<dbReference type="Gene3D" id="3.30.1310.10">
    <property type="entry name" value="Nucleoid-associated protein YbaB-like domain"/>
    <property type="match status" value="1"/>
</dbReference>
<dbReference type="Proteomes" id="UP001300604">
    <property type="component" value="Chromosome"/>
</dbReference>
<reference evidence="4" key="1">
    <citation type="submission" date="2023-09" db="EMBL/GenBank/DDBJ databases">
        <authorList>
            <person name="Zeng C."/>
        </authorList>
    </citation>
    <scope>NUCLEOTIDE SEQUENCE</scope>
    <source>
        <strain evidence="4">ZCY20-5</strain>
    </source>
</reference>
<dbReference type="InterPro" id="IPR036894">
    <property type="entry name" value="YbaB-like_sf"/>
</dbReference>
<comment type="subcellular location">
    <subcellularLocation>
        <location evidence="2">Cytoplasm</location>
        <location evidence="2">Nucleoid</location>
    </subcellularLocation>
</comment>
<evidence type="ECO:0000313" key="5">
    <source>
        <dbReference type="Proteomes" id="UP001300604"/>
    </source>
</evidence>
<dbReference type="RefSeq" id="WP_275845950.1">
    <property type="nucleotide sequence ID" value="NZ_CP135996.1"/>
</dbReference>
<keyword evidence="1 2" id="KW-0238">DNA-binding</keyword>
<evidence type="ECO:0000256" key="1">
    <source>
        <dbReference type="ARBA" id="ARBA00023125"/>
    </source>
</evidence>
<dbReference type="SUPFAM" id="SSF82607">
    <property type="entry name" value="YbaB-like"/>
    <property type="match status" value="1"/>
</dbReference>
<sequence>MKARVPQSKGPQNLQQIARQAQKLQEDMDKLAQELDVKEYTATSGGDAVKATVLGKMEVKSIEIKPEVVDPEDVEMLSDLVIGAVNEALRAAADDKSEQMEALSGGLSVPGLF</sequence>
<reference evidence="4" key="2">
    <citation type="submission" date="2024-06" db="EMBL/GenBank/DDBJ databases">
        <title>Caproicibacterium argilliputei sp. nov, a novel caproic acid producing anaerobic bacterium isolated from pit mud.</title>
        <authorList>
            <person name="Xia S."/>
        </authorList>
    </citation>
    <scope>NUCLEOTIDE SEQUENCE</scope>
    <source>
        <strain evidence="4">ZCY20-5</strain>
    </source>
</reference>
<dbReference type="InterPro" id="IPR004401">
    <property type="entry name" value="YbaB/EbfC"/>
</dbReference>
<comment type="similarity">
    <text evidence="2">Belongs to the YbaB/EbfC family.</text>
</comment>
<feature type="region of interest" description="Disordered" evidence="3">
    <location>
        <begin position="1"/>
        <end position="21"/>
    </location>
</feature>
<protein>
    <recommendedName>
        <fullName evidence="2">Nucleoid-associated protein PXC00_03670</fullName>
    </recommendedName>
</protein>
<dbReference type="PIRSF" id="PIRSF004555">
    <property type="entry name" value="UCP004555"/>
    <property type="match status" value="1"/>
</dbReference>
<evidence type="ECO:0000256" key="3">
    <source>
        <dbReference type="SAM" id="MobiDB-lite"/>
    </source>
</evidence>
<organism evidence="4 5">
    <name type="scientific">Caproicibacterium argilliputei</name>
    <dbReference type="NCBI Taxonomy" id="3030016"/>
    <lineage>
        <taxon>Bacteria</taxon>
        <taxon>Bacillati</taxon>
        <taxon>Bacillota</taxon>
        <taxon>Clostridia</taxon>
        <taxon>Eubacteriales</taxon>
        <taxon>Oscillospiraceae</taxon>
        <taxon>Caproicibacterium</taxon>
    </lineage>
</organism>
<comment type="function">
    <text evidence="2">Binds to DNA and alters its conformation. May be involved in regulation of gene expression, nucleoid organization and DNA protection.</text>
</comment>
<name>A0AA97DA03_9FIRM</name>
<dbReference type="EMBL" id="CP135996">
    <property type="protein sequence ID" value="WOC32989.1"/>
    <property type="molecule type" value="Genomic_DNA"/>
</dbReference>